<name>A0A6I5RW01_9PSED</name>
<gene>
    <name evidence="3" type="ORF">G3O07_20480</name>
</gene>
<dbReference type="Gene3D" id="3.40.50.2000">
    <property type="entry name" value="Glycogen Phosphorylase B"/>
    <property type="match status" value="1"/>
</dbReference>
<keyword evidence="3" id="KW-0808">Transferase</keyword>
<keyword evidence="1" id="KW-0997">Cell inner membrane</keyword>
<protein>
    <submittedName>
        <fullName evidence="3">Glycosyltransferase</fullName>
    </submittedName>
</protein>
<feature type="domain" description="Glycosyltransferase 2-like" evidence="2">
    <location>
        <begin position="580"/>
        <end position="760"/>
    </location>
</feature>
<feature type="domain" description="Glycosyltransferase 2-like" evidence="2">
    <location>
        <begin position="8"/>
        <end position="132"/>
    </location>
</feature>
<evidence type="ECO:0000259" key="2">
    <source>
        <dbReference type="Pfam" id="PF00535"/>
    </source>
</evidence>
<dbReference type="SUPFAM" id="SSF53756">
    <property type="entry name" value="UDP-Glycosyltransferase/glycogen phosphorylase"/>
    <property type="match status" value="1"/>
</dbReference>
<dbReference type="RefSeq" id="WP_163939314.1">
    <property type="nucleotide sequence ID" value="NZ_BMQU01000009.1"/>
</dbReference>
<dbReference type="PANTHER" id="PTHR43685">
    <property type="entry name" value="GLYCOSYLTRANSFERASE"/>
    <property type="match status" value="1"/>
</dbReference>
<dbReference type="InterPro" id="IPR001173">
    <property type="entry name" value="Glyco_trans_2-like"/>
</dbReference>
<proteinExistence type="predicted"/>
<keyword evidence="1" id="KW-0472">Membrane</keyword>
<evidence type="ECO:0000313" key="3">
    <source>
        <dbReference type="EMBL" id="NES11581.1"/>
    </source>
</evidence>
<organism evidence="3 4">
    <name type="scientific">Pseudomonas laurentiana</name>
    <dbReference type="NCBI Taxonomy" id="2364649"/>
    <lineage>
        <taxon>Bacteria</taxon>
        <taxon>Pseudomonadati</taxon>
        <taxon>Pseudomonadota</taxon>
        <taxon>Gammaproteobacteria</taxon>
        <taxon>Pseudomonadales</taxon>
        <taxon>Pseudomonadaceae</taxon>
        <taxon>Pseudomonas</taxon>
    </lineage>
</organism>
<dbReference type="SUPFAM" id="SSF53448">
    <property type="entry name" value="Nucleotide-diphospho-sugar transferases"/>
    <property type="match status" value="3"/>
</dbReference>
<reference evidence="3 4" key="1">
    <citation type="submission" date="2020-02" db="EMBL/GenBank/DDBJ databases">
        <title>Broccoli isolated Pseudomonas sp.</title>
        <authorList>
            <person name="Fujikawa T."/>
            <person name="Sawada H."/>
        </authorList>
    </citation>
    <scope>NUCLEOTIDE SEQUENCE [LARGE SCALE GENOMIC DNA]</scope>
    <source>
        <strain evidence="3 4">JCM 32154</strain>
    </source>
</reference>
<keyword evidence="1" id="KW-1003">Cell membrane</keyword>
<evidence type="ECO:0000256" key="1">
    <source>
        <dbReference type="ARBA" id="ARBA00022519"/>
    </source>
</evidence>
<evidence type="ECO:0000313" key="4">
    <source>
        <dbReference type="Proteomes" id="UP000471751"/>
    </source>
</evidence>
<dbReference type="PANTHER" id="PTHR43685:SF2">
    <property type="entry name" value="GLYCOSYLTRANSFERASE 2-LIKE DOMAIN-CONTAINING PROTEIN"/>
    <property type="match status" value="1"/>
</dbReference>
<dbReference type="InterPro" id="IPR029044">
    <property type="entry name" value="Nucleotide-diphossugar_trans"/>
</dbReference>
<accession>A0A6I5RW01</accession>
<sequence length="1189" mass="132610">MITAPLVSIVIPAFSARFFSMTLRSALGQTYENLEIVVCDDSRDEDIEQITGSLEGQGNARIRYLRNPKRLGFQRNLLRCVEEAQGEYIKVLCDDDRLFARCIELQAQVLIQHPEVNLVQAYRLQVDTDDFVLPVRGDNCPFTSIDSVFKGEDLLTVLDVLDVNFLGNFSSSLMRTQDVQEMLRALTTTGVGFVTLIEQALFMCLLRRGNMTLLTHVLSVERLHPERLSKQPEIIRAAKSERNWLRQMLAARTCDDAPVRGWVRYVELADANESGRDWKELYLVRALSNWHTVIQGRVGSNCESYAEFYRQWLAARRFSEVQRRMVCEQVFKWPSQPKIVPVIVDPEQDKAALKVTLDSLAAQLYAPTAVLLLSNAECVVEPHVVHLPLAENWAAQVNSAMPALEGVDWIYLLRAGDRLSESALLLLAERIAATPGMRCAYSDEGAVWDGESCDPVFKPDFNLDLMRAYPYVGRTLAFQRQQVLALGGFESSLGELAPHDMVWRIAESSGLSAIEHIAEIQVESAFSYTQWLSLPSVIEQSSALLAAHLNRLGVEYRIHHDALPLLNRVEYLHAEQPLVSLIIVAGDDVSAIQRCVEGVLESTTYSQYELLIVGRPECNAGMRDWLDAMAQMGGGLLRVLEAPQGAGVAAINNLAAEQARGEYLLFFAADNLVCQAQWLAELLNHAQRPEVGVVGARLVDPKGKVANTGVILGLGGAAGPAFAGELSDARGYMQRLQVAQNWSAVSGSCLMIRTQVFKDLGGFDEATFAQSLADIDLCLRVGQAGYLVVGTPYATVVQTREDKPCYLGEVAGKPEQEALIQRWLPSVIRDPAYNPSLSLTRSAFTLEPSLRDSWNPLVLRTLPSILALPVNNTAVGHYRVNQPLRELEAAGRVFGRISFEVPPSVEIARMNPDVVIIQLRHSSESVNDIERVKNIASARRIYEIDDYVLEAPKKNIHARNKPRDTEQHLRRGIGLCDRVVVTTDALANALSSMHRDIRVVPNMLAPHLWLGLNSKRGTSNKPRVGWGGGTSHSGDLEIIAEVVRELANEVEWVFFGMCPENLKPYIHEYHPVVSLENYPAKLASLDLDLALAPLEFHIFNDCKSNLRLLEYGACGYPVVCTDTEAYRGYLPCTRVRSNSTQEWLQAIRMHLADPAASYRMGDELREAVLRDFVLRADNLQHWVWGWLAD</sequence>
<dbReference type="AlphaFoldDB" id="A0A6I5RW01"/>
<dbReference type="Gene3D" id="3.90.550.10">
    <property type="entry name" value="Spore Coat Polysaccharide Biosynthesis Protein SpsA, Chain A"/>
    <property type="match status" value="3"/>
</dbReference>
<dbReference type="InterPro" id="IPR050834">
    <property type="entry name" value="Glycosyltransf_2"/>
</dbReference>
<dbReference type="EMBL" id="JAAHBT010000276">
    <property type="protein sequence ID" value="NES11581.1"/>
    <property type="molecule type" value="Genomic_DNA"/>
</dbReference>
<dbReference type="GO" id="GO:0016740">
    <property type="term" value="F:transferase activity"/>
    <property type="evidence" value="ECO:0007669"/>
    <property type="project" value="UniProtKB-KW"/>
</dbReference>
<keyword evidence="4" id="KW-1185">Reference proteome</keyword>
<dbReference type="CDD" id="cd00761">
    <property type="entry name" value="Glyco_tranf_GTA_type"/>
    <property type="match status" value="1"/>
</dbReference>
<dbReference type="Pfam" id="PF00535">
    <property type="entry name" value="Glycos_transf_2"/>
    <property type="match status" value="2"/>
</dbReference>
<comment type="caution">
    <text evidence="3">The sequence shown here is derived from an EMBL/GenBank/DDBJ whole genome shotgun (WGS) entry which is preliminary data.</text>
</comment>
<dbReference type="Proteomes" id="UP000471751">
    <property type="component" value="Unassembled WGS sequence"/>
</dbReference>